<dbReference type="EMBL" id="JWZT01002797">
    <property type="protein sequence ID" value="KII68555.1"/>
    <property type="molecule type" value="Genomic_DNA"/>
</dbReference>
<organism evidence="1 2">
    <name type="scientific">Thelohanellus kitauei</name>
    <name type="common">Myxosporean</name>
    <dbReference type="NCBI Taxonomy" id="669202"/>
    <lineage>
        <taxon>Eukaryota</taxon>
        <taxon>Metazoa</taxon>
        <taxon>Cnidaria</taxon>
        <taxon>Myxozoa</taxon>
        <taxon>Myxosporea</taxon>
        <taxon>Bivalvulida</taxon>
        <taxon>Platysporina</taxon>
        <taxon>Myxobolidae</taxon>
        <taxon>Thelohanellus</taxon>
    </lineage>
</organism>
<comment type="caution">
    <text evidence="1">The sequence shown here is derived from an EMBL/GenBank/DDBJ whole genome shotgun (WGS) entry which is preliminary data.</text>
</comment>
<sequence length="138" mass="16121">MDLKPPLFSWTLDIDKWLRRFQTIASAMNWDKSKQSQMMPAFFDEAMLEDFHETNLDDIEPSEAKLIKIIAFMRQHYMSDEQYSASYSEFQVKRLLPGQEVSAFRKELESLLYKSVPSLSKEQSSRTFVPTTKNHGSA</sequence>
<protein>
    <submittedName>
        <fullName evidence="1">Uncharacterized protein</fullName>
    </submittedName>
</protein>
<dbReference type="AlphaFoldDB" id="A0A0C2MWN2"/>
<dbReference type="OrthoDB" id="6622160at2759"/>
<evidence type="ECO:0000313" key="2">
    <source>
        <dbReference type="Proteomes" id="UP000031668"/>
    </source>
</evidence>
<accession>A0A0C2MWN2</accession>
<proteinExistence type="predicted"/>
<evidence type="ECO:0000313" key="1">
    <source>
        <dbReference type="EMBL" id="KII68555.1"/>
    </source>
</evidence>
<dbReference type="Proteomes" id="UP000031668">
    <property type="component" value="Unassembled WGS sequence"/>
</dbReference>
<gene>
    <name evidence="1" type="ORF">RF11_10746</name>
</gene>
<name>A0A0C2MWN2_THEKT</name>
<reference evidence="1 2" key="1">
    <citation type="journal article" date="2014" name="Genome Biol. Evol.">
        <title>The genome of the myxosporean Thelohanellus kitauei shows adaptations to nutrient acquisition within its fish host.</title>
        <authorList>
            <person name="Yang Y."/>
            <person name="Xiong J."/>
            <person name="Zhou Z."/>
            <person name="Huo F."/>
            <person name="Miao W."/>
            <person name="Ran C."/>
            <person name="Liu Y."/>
            <person name="Zhang J."/>
            <person name="Feng J."/>
            <person name="Wang M."/>
            <person name="Wang M."/>
            <person name="Wang L."/>
            <person name="Yao B."/>
        </authorList>
    </citation>
    <scope>NUCLEOTIDE SEQUENCE [LARGE SCALE GENOMIC DNA]</scope>
    <source>
        <strain evidence="1">Wuqing</strain>
    </source>
</reference>
<keyword evidence="2" id="KW-1185">Reference proteome</keyword>